<feature type="transmembrane region" description="Helical" evidence="2">
    <location>
        <begin position="104"/>
        <end position="125"/>
    </location>
</feature>
<dbReference type="Proteomes" id="UP000184188">
    <property type="component" value="Unassembled WGS sequence"/>
</dbReference>
<keyword evidence="2" id="KW-0812">Transmembrane</keyword>
<keyword evidence="4" id="KW-1185">Reference proteome</keyword>
<dbReference type="EMBL" id="KV878341">
    <property type="protein sequence ID" value="OJJ47258.1"/>
    <property type="molecule type" value="Genomic_DNA"/>
</dbReference>
<keyword evidence="2" id="KW-1133">Transmembrane helix</keyword>
<feature type="region of interest" description="Disordered" evidence="1">
    <location>
        <begin position="43"/>
        <end position="90"/>
    </location>
</feature>
<protein>
    <submittedName>
        <fullName evidence="3">Uncharacterized protein</fullName>
    </submittedName>
</protein>
<dbReference type="AlphaFoldDB" id="A0A1L9SJ81"/>
<evidence type="ECO:0000313" key="3">
    <source>
        <dbReference type="EMBL" id="OJJ47258.1"/>
    </source>
</evidence>
<evidence type="ECO:0000313" key="4">
    <source>
        <dbReference type="Proteomes" id="UP000184188"/>
    </source>
</evidence>
<dbReference type="VEuPathDB" id="FungiDB:ASPZODRAFT_1930420"/>
<reference evidence="4" key="1">
    <citation type="journal article" date="2017" name="Genome Biol.">
        <title>Comparative genomics reveals high biological diversity and specific adaptations in the industrially and medically important fungal genus Aspergillus.</title>
        <authorList>
            <person name="de Vries R.P."/>
            <person name="Riley R."/>
            <person name="Wiebenga A."/>
            <person name="Aguilar-Osorio G."/>
            <person name="Amillis S."/>
            <person name="Uchima C.A."/>
            <person name="Anderluh G."/>
            <person name="Asadollahi M."/>
            <person name="Askin M."/>
            <person name="Barry K."/>
            <person name="Battaglia E."/>
            <person name="Bayram O."/>
            <person name="Benocci T."/>
            <person name="Braus-Stromeyer S.A."/>
            <person name="Caldana C."/>
            <person name="Canovas D."/>
            <person name="Cerqueira G.C."/>
            <person name="Chen F."/>
            <person name="Chen W."/>
            <person name="Choi C."/>
            <person name="Clum A."/>
            <person name="Dos Santos R.A."/>
            <person name="Damasio A.R."/>
            <person name="Diallinas G."/>
            <person name="Emri T."/>
            <person name="Fekete E."/>
            <person name="Flipphi M."/>
            <person name="Freyberg S."/>
            <person name="Gallo A."/>
            <person name="Gournas C."/>
            <person name="Habgood R."/>
            <person name="Hainaut M."/>
            <person name="Harispe M.L."/>
            <person name="Henrissat B."/>
            <person name="Hilden K.S."/>
            <person name="Hope R."/>
            <person name="Hossain A."/>
            <person name="Karabika E."/>
            <person name="Karaffa L."/>
            <person name="Karanyi Z."/>
            <person name="Krasevec N."/>
            <person name="Kuo A."/>
            <person name="Kusch H."/>
            <person name="LaButti K."/>
            <person name="Lagendijk E.L."/>
            <person name="Lapidus A."/>
            <person name="Levasseur A."/>
            <person name="Lindquist E."/>
            <person name="Lipzen A."/>
            <person name="Logrieco A.F."/>
            <person name="MacCabe A."/>
            <person name="Maekelae M.R."/>
            <person name="Malavazi I."/>
            <person name="Melin P."/>
            <person name="Meyer V."/>
            <person name="Mielnichuk N."/>
            <person name="Miskei M."/>
            <person name="Molnar A.P."/>
            <person name="Mule G."/>
            <person name="Ngan C.Y."/>
            <person name="Orejas M."/>
            <person name="Orosz E."/>
            <person name="Ouedraogo J.P."/>
            <person name="Overkamp K.M."/>
            <person name="Park H.-S."/>
            <person name="Perrone G."/>
            <person name="Piumi F."/>
            <person name="Punt P.J."/>
            <person name="Ram A.F."/>
            <person name="Ramon A."/>
            <person name="Rauscher S."/>
            <person name="Record E."/>
            <person name="Riano-Pachon D.M."/>
            <person name="Robert V."/>
            <person name="Roehrig J."/>
            <person name="Ruller R."/>
            <person name="Salamov A."/>
            <person name="Salih N.S."/>
            <person name="Samson R.A."/>
            <person name="Sandor E."/>
            <person name="Sanguinetti M."/>
            <person name="Schuetze T."/>
            <person name="Sepcic K."/>
            <person name="Shelest E."/>
            <person name="Sherlock G."/>
            <person name="Sophianopoulou V."/>
            <person name="Squina F.M."/>
            <person name="Sun H."/>
            <person name="Susca A."/>
            <person name="Todd R.B."/>
            <person name="Tsang A."/>
            <person name="Unkles S.E."/>
            <person name="van de Wiele N."/>
            <person name="van Rossen-Uffink D."/>
            <person name="Oliveira J.V."/>
            <person name="Vesth T.C."/>
            <person name="Visser J."/>
            <person name="Yu J.-H."/>
            <person name="Zhou M."/>
            <person name="Andersen M.R."/>
            <person name="Archer D.B."/>
            <person name="Baker S.E."/>
            <person name="Benoit I."/>
            <person name="Brakhage A.A."/>
            <person name="Braus G.H."/>
            <person name="Fischer R."/>
            <person name="Frisvad J.C."/>
            <person name="Goldman G.H."/>
            <person name="Houbraken J."/>
            <person name="Oakley B."/>
            <person name="Pocsi I."/>
            <person name="Scazzocchio C."/>
            <person name="Seiboth B."/>
            <person name="vanKuyk P.A."/>
            <person name="Wortman J."/>
            <person name="Dyer P.S."/>
            <person name="Grigoriev I.V."/>
        </authorList>
    </citation>
    <scope>NUCLEOTIDE SEQUENCE [LARGE SCALE GENOMIC DNA]</scope>
    <source>
        <strain evidence="4">CBS 506.65</strain>
    </source>
</reference>
<accession>A0A1L9SJ81</accession>
<name>A0A1L9SJ81_9EURO</name>
<dbReference type="RefSeq" id="XP_022581768.1">
    <property type="nucleotide sequence ID" value="XM_022727370.1"/>
</dbReference>
<gene>
    <name evidence="3" type="ORF">ASPZODRAFT_1930420</name>
</gene>
<organism evidence="3 4">
    <name type="scientific">Penicilliopsis zonata CBS 506.65</name>
    <dbReference type="NCBI Taxonomy" id="1073090"/>
    <lineage>
        <taxon>Eukaryota</taxon>
        <taxon>Fungi</taxon>
        <taxon>Dikarya</taxon>
        <taxon>Ascomycota</taxon>
        <taxon>Pezizomycotina</taxon>
        <taxon>Eurotiomycetes</taxon>
        <taxon>Eurotiomycetidae</taxon>
        <taxon>Eurotiales</taxon>
        <taxon>Aspergillaceae</taxon>
        <taxon>Penicilliopsis</taxon>
    </lineage>
</organism>
<proteinExistence type="predicted"/>
<sequence>MLDEARPRLALQTASHRRIPRDSYVRRGTLYLVTSLPRAESPRSESAYISTSTKTERPTNMGMALSSTSTSIPKLSLSRRTTHKPSAHSQTLVRAHTRACKQGSAIGSFFFAFFFLSLSLCGPLVQALSWCDRGHPGGKPKLLAGRETEDTGPEPPMILRPYRSMFYF</sequence>
<dbReference type="GeneID" id="34613834"/>
<evidence type="ECO:0000256" key="1">
    <source>
        <dbReference type="SAM" id="MobiDB-lite"/>
    </source>
</evidence>
<evidence type="ECO:0000256" key="2">
    <source>
        <dbReference type="SAM" id="Phobius"/>
    </source>
</evidence>
<keyword evidence="2" id="KW-0472">Membrane</keyword>